<dbReference type="Gene3D" id="3.40.50.300">
    <property type="entry name" value="P-loop containing nucleotide triphosphate hydrolases"/>
    <property type="match status" value="1"/>
</dbReference>
<evidence type="ECO:0000256" key="6">
    <source>
        <dbReference type="ARBA" id="ARBA00023136"/>
    </source>
</evidence>
<dbReference type="Pfam" id="PF00005">
    <property type="entry name" value="ABC_tran"/>
    <property type="match status" value="1"/>
</dbReference>
<dbReference type="GO" id="GO:0005524">
    <property type="term" value="F:ATP binding"/>
    <property type="evidence" value="ECO:0007669"/>
    <property type="project" value="UniProtKB-KW"/>
</dbReference>
<dbReference type="PROSITE" id="PS50893">
    <property type="entry name" value="ABC_TRANSPORTER_2"/>
    <property type="match status" value="1"/>
</dbReference>
<keyword evidence="4 8" id="KW-0067">ATP-binding</keyword>
<dbReference type="InterPro" id="IPR003593">
    <property type="entry name" value="AAA+_ATPase"/>
</dbReference>
<dbReference type="NCBIfam" id="TIGR01189">
    <property type="entry name" value="ccmA"/>
    <property type="match status" value="1"/>
</dbReference>
<dbReference type="GO" id="GO:0016887">
    <property type="term" value="F:ATP hydrolysis activity"/>
    <property type="evidence" value="ECO:0007669"/>
    <property type="project" value="InterPro"/>
</dbReference>
<dbReference type="InterPro" id="IPR027417">
    <property type="entry name" value="P-loop_NTPase"/>
</dbReference>
<dbReference type="GO" id="GO:0017004">
    <property type="term" value="P:cytochrome complex assembly"/>
    <property type="evidence" value="ECO:0007669"/>
    <property type="project" value="UniProtKB-KW"/>
</dbReference>
<sequence>MFAPNRLELHNLACQRGEQLLFERLSANFESGQLIQLEGHNGIGKTSLLRILTTLSRPADGCVRWNQTDIFKNRDAYLSDLLYLGHYSGVKSELTPYDNLCFYRQISNRVQDNDMIWQALYHVGLGGYEESAVYQLSAGQQKRVALARLWLSNAVLWILDEPFTAIDKQGRAELTALFEQHCRQGGIVILTSHQTVNSDLLHLFPMQPFKAAASA</sequence>
<evidence type="ECO:0000313" key="8">
    <source>
        <dbReference type="EMBL" id="KGQ69450.1"/>
    </source>
</evidence>
<evidence type="ECO:0000259" key="7">
    <source>
        <dbReference type="PROSITE" id="PS50893"/>
    </source>
</evidence>
<name>A0A0A3AQR2_9PAST</name>
<dbReference type="AlphaFoldDB" id="A0A0A3AQR2"/>
<gene>
    <name evidence="8" type="ORF">OA57_11455</name>
</gene>
<evidence type="ECO:0000256" key="3">
    <source>
        <dbReference type="ARBA" id="ARBA00022748"/>
    </source>
</evidence>
<evidence type="ECO:0000256" key="1">
    <source>
        <dbReference type="ARBA" id="ARBA00022448"/>
    </source>
</evidence>
<dbReference type="NCBIfam" id="NF010061">
    <property type="entry name" value="PRK13538.1"/>
    <property type="match status" value="1"/>
</dbReference>
<dbReference type="PANTHER" id="PTHR43499:SF1">
    <property type="entry name" value="ABC TRANSPORTER I FAMILY MEMBER 1"/>
    <property type="match status" value="1"/>
</dbReference>
<dbReference type="InterPro" id="IPR005895">
    <property type="entry name" value="ABC_transptr_haem_export_CcmA"/>
</dbReference>
<keyword evidence="9" id="KW-1185">Reference proteome</keyword>
<keyword evidence="1" id="KW-0813">Transport</keyword>
<evidence type="ECO:0000256" key="4">
    <source>
        <dbReference type="ARBA" id="ARBA00022840"/>
    </source>
</evidence>
<keyword evidence="5" id="KW-1278">Translocase</keyword>
<dbReference type="PANTHER" id="PTHR43499">
    <property type="entry name" value="ABC TRANSPORTER I FAMILY MEMBER 1"/>
    <property type="match status" value="1"/>
</dbReference>
<accession>A0A0A3AQR2</accession>
<proteinExistence type="predicted"/>
<keyword evidence="6" id="KW-0472">Membrane</keyword>
<feature type="domain" description="ABC transporter" evidence="7">
    <location>
        <begin position="7"/>
        <end position="214"/>
    </location>
</feature>
<dbReference type="InterPro" id="IPR003439">
    <property type="entry name" value="ABC_transporter-like_ATP-bd"/>
</dbReference>
<protein>
    <submittedName>
        <fullName evidence="8">Heme ABC transporter ATP-binding protein</fullName>
    </submittedName>
</protein>
<dbReference type="STRING" id="505317.OA57_11455"/>
<dbReference type="GO" id="GO:0022857">
    <property type="term" value="F:transmembrane transporter activity"/>
    <property type="evidence" value="ECO:0007669"/>
    <property type="project" value="InterPro"/>
</dbReference>
<comment type="caution">
    <text evidence="8">The sequence shown here is derived from an EMBL/GenBank/DDBJ whole genome shotgun (WGS) entry which is preliminary data.</text>
</comment>
<dbReference type="OrthoDB" id="9800654at2"/>
<reference evidence="8 9" key="1">
    <citation type="submission" date="2014-11" db="EMBL/GenBank/DDBJ databases">
        <title>Draft genome sequence of Chelonobacter oris 1662T, associated with respiratory disease in Hermann's Tortoises.</title>
        <authorList>
            <person name="Kudirkiene E."/>
            <person name="Hansen M.J."/>
            <person name="Bojesen A.M."/>
        </authorList>
    </citation>
    <scope>NUCLEOTIDE SEQUENCE [LARGE SCALE GENOMIC DNA]</scope>
    <source>
        <strain evidence="8 9">1662</strain>
    </source>
</reference>
<dbReference type="InterPro" id="IPR017871">
    <property type="entry name" value="ABC_transporter-like_CS"/>
</dbReference>
<evidence type="ECO:0000256" key="2">
    <source>
        <dbReference type="ARBA" id="ARBA00022741"/>
    </source>
</evidence>
<dbReference type="SMART" id="SM00382">
    <property type="entry name" value="AAA"/>
    <property type="match status" value="1"/>
</dbReference>
<dbReference type="Proteomes" id="UP000030380">
    <property type="component" value="Unassembled WGS sequence"/>
</dbReference>
<dbReference type="EMBL" id="JSUM01000020">
    <property type="protein sequence ID" value="KGQ69450.1"/>
    <property type="molecule type" value="Genomic_DNA"/>
</dbReference>
<evidence type="ECO:0000256" key="5">
    <source>
        <dbReference type="ARBA" id="ARBA00022967"/>
    </source>
</evidence>
<dbReference type="RefSeq" id="WP_034618004.1">
    <property type="nucleotide sequence ID" value="NZ_JSUM01000020.1"/>
</dbReference>
<keyword evidence="2" id="KW-0547">Nucleotide-binding</keyword>
<keyword evidence="3" id="KW-0201">Cytochrome c-type biogenesis</keyword>
<evidence type="ECO:0000313" key="9">
    <source>
        <dbReference type="Proteomes" id="UP000030380"/>
    </source>
</evidence>
<dbReference type="SUPFAM" id="SSF52540">
    <property type="entry name" value="P-loop containing nucleoside triphosphate hydrolases"/>
    <property type="match status" value="1"/>
</dbReference>
<organism evidence="8 9">
    <name type="scientific">Chelonobacter oris</name>
    <dbReference type="NCBI Taxonomy" id="505317"/>
    <lineage>
        <taxon>Bacteria</taxon>
        <taxon>Pseudomonadati</taxon>
        <taxon>Pseudomonadota</taxon>
        <taxon>Gammaproteobacteria</taxon>
        <taxon>Pasteurellales</taxon>
        <taxon>Pasteurellaceae</taxon>
        <taxon>Chelonobacter</taxon>
    </lineage>
</organism>
<dbReference type="PROSITE" id="PS00211">
    <property type="entry name" value="ABC_TRANSPORTER_1"/>
    <property type="match status" value="1"/>
</dbReference>